<evidence type="ECO:0000259" key="3">
    <source>
        <dbReference type="PROSITE" id="PS50043"/>
    </source>
</evidence>
<protein>
    <submittedName>
        <fullName evidence="5">DNA-binding NarL/FixJ family response regulator</fullName>
    </submittedName>
</protein>
<dbReference type="InterPro" id="IPR039420">
    <property type="entry name" value="WalR-like"/>
</dbReference>
<feature type="modified residue" description="4-aspartylphosphate" evidence="2">
    <location>
        <position position="56"/>
    </location>
</feature>
<dbReference type="InterPro" id="IPR000792">
    <property type="entry name" value="Tscrpt_reg_LuxR_C"/>
</dbReference>
<dbReference type="InterPro" id="IPR001789">
    <property type="entry name" value="Sig_transdc_resp-reg_receiver"/>
</dbReference>
<dbReference type="PROSITE" id="PS50110">
    <property type="entry name" value="RESPONSE_REGULATORY"/>
    <property type="match status" value="1"/>
</dbReference>
<dbReference type="CDD" id="cd06170">
    <property type="entry name" value="LuxR_C_like"/>
    <property type="match status" value="1"/>
</dbReference>
<comment type="caution">
    <text evidence="5">The sequence shown here is derived from an EMBL/GenBank/DDBJ whole genome shotgun (WGS) entry which is preliminary data.</text>
</comment>
<dbReference type="Proteomes" id="UP001242045">
    <property type="component" value="Unassembled WGS sequence"/>
</dbReference>
<dbReference type="SMART" id="SM00421">
    <property type="entry name" value="HTH_LUXR"/>
    <property type="match status" value="1"/>
</dbReference>
<name>A0AAW8DAK9_9BURK</name>
<dbReference type="PANTHER" id="PTHR43214">
    <property type="entry name" value="TWO-COMPONENT RESPONSE REGULATOR"/>
    <property type="match status" value="1"/>
</dbReference>
<feature type="domain" description="Response regulatory" evidence="4">
    <location>
        <begin position="3"/>
        <end position="121"/>
    </location>
</feature>
<proteinExistence type="predicted"/>
<keyword evidence="1 5" id="KW-0238">DNA-binding</keyword>
<dbReference type="InterPro" id="IPR016032">
    <property type="entry name" value="Sig_transdc_resp-reg_C-effctor"/>
</dbReference>
<evidence type="ECO:0000256" key="2">
    <source>
        <dbReference type="PROSITE-ProRule" id="PRU00169"/>
    </source>
</evidence>
<dbReference type="GO" id="GO:0006355">
    <property type="term" value="P:regulation of DNA-templated transcription"/>
    <property type="evidence" value="ECO:0007669"/>
    <property type="project" value="InterPro"/>
</dbReference>
<feature type="domain" description="HTH luxR-type" evidence="3">
    <location>
        <begin position="136"/>
        <end position="201"/>
    </location>
</feature>
<dbReference type="EMBL" id="JAUSRD010000027">
    <property type="protein sequence ID" value="MDP9897349.1"/>
    <property type="molecule type" value="Genomic_DNA"/>
</dbReference>
<dbReference type="SUPFAM" id="SSF52172">
    <property type="entry name" value="CheY-like"/>
    <property type="match status" value="1"/>
</dbReference>
<reference evidence="5" key="1">
    <citation type="submission" date="2023-07" db="EMBL/GenBank/DDBJ databases">
        <title>Sorghum-associated microbial communities from plants grown in Nebraska, USA.</title>
        <authorList>
            <person name="Schachtman D."/>
        </authorList>
    </citation>
    <scope>NUCLEOTIDE SEQUENCE</scope>
    <source>
        <strain evidence="5">DS3754</strain>
    </source>
</reference>
<dbReference type="Pfam" id="PF00196">
    <property type="entry name" value="GerE"/>
    <property type="match status" value="1"/>
</dbReference>
<dbReference type="GO" id="GO:0000160">
    <property type="term" value="P:phosphorelay signal transduction system"/>
    <property type="evidence" value="ECO:0007669"/>
    <property type="project" value="InterPro"/>
</dbReference>
<evidence type="ECO:0000259" key="4">
    <source>
        <dbReference type="PROSITE" id="PS50110"/>
    </source>
</evidence>
<dbReference type="InterPro" id="IPR036388">
    <property type="entry name" value="WH-like_DNA-bd_sf"/>
</dbReference>
<keyword evidence="2" id="KW-0597">Phosphoprotein</keyword>
<evidence type="ECO:0000256" key="1">
    <source>
        <dbReference type="ARBA" id="ARBA00023125"/>
    </source>
</evidence>
<dbReference type="PRINTS" id="PR00038">
    <property type="entry name" value="HTHLUXR"/>
</dbReference>
<dbReference type="Gene3D" id="1.10.10.10">
    <property type="entry name" value="Winged helix-like DNA-binding domain superfamily/Winged helix DNA-binding domain"/>
    <property type="match status" value="1"/>
</dbReference>
<dbReference type="RefSeq" id="WP_307687285.1">
    <property type="nucleotide sequence ID" value="NZ_JAUSRD010000027.1"/>
</dbReference>
<dbReference type="Pfam" id="PF00072">
    <property type="entry name" value="Response_reg"/>
    <property type="match status" value="1"/>
</dbReference>
<dbReference type="InterPro" id="IPR011006">
    <property type="entry name" value="CheY-like_superfamily"/>
</dbReference>
<dbReference type="SMART" id="SM00448">
    <property type="entry name" value="REC"/>
    <property type="match status" value="1"/>
</dbReference>
<accession>A0AAW8DAK9</accession>
<organism evidence="5 6">
    <name type="scientific">Variovorax boronicumulans</name>
    <dbReference type="NCBI Taxonomy" id="436515"/>
    <lineage>
        <taxon>Bacteria</taxon>
        <taxon>Pseudomonadati</taxon>
        <taxon>Pseudomonadota</taxon>
        <taxon>Betaproteobacteria</taxon>
        <taxon>Burkholderiales</taxon>
        <taxon>Comamonadaceae</taxon>
        <taxon>Variovorax</taxon>
    </lineage>
</organism>
<dbReference type="PANTHER" id="PTHR43214:SF43">
    <property type="entry name" value="TWO-COMPONENT RESPONSE REGULATOR"/>
    <property type="match status" value="1"/>
</dbReference>
<sequence>MKSILIVEDHPFVAKATTELITQNHPAVDVVVVNSAQDALRLLDRGERDWKLILLDLDIPDAIGLSLAMDIKARGLHGITCILTGIENKEYIAQARANGFLGYVLKAIAVGSLEIALLKVLSGERAFPDEGLEPLAAGVVPVLTRRQLEVIRLVGEGKTSKEIAKILSLAPGTVNDHVEAAMAELEVNSRAHAVQKALQMGLLRIGNDASGKKK</sequence>
<gene>
    <name evidence="5" type="ORF">J2W31_006493</name>
</gene>
<dbReference type="AlphaFoldDB" id="A0AAW8DAK9"/>
<evidence type="ECO:0000313" key="6">
    <source>
        <dbReference type="Proteomes" id="UP001242045"/>
    </source>
</evidence>
<dbReference type="Gene3D" id="3.40.50.2300">
    <property type="match status" value="1"/>
</dbReference>
<evidence type="ECO:0000313" key="5">
    <source>
        <dbReference type="EMBL" id="MDP9897349.1"/>
    </source>
</evidence>
<dbReference type="SUPFAM" id="SSF46894">
    <property type="entry name" value="C-terminal effector domain of the bipartite response regulators"/>
    <property type="match status" value="1"/>
</dbReference>
<dbReference type="GO" id="GO:0003677">
    <property type="term" value="F:DNA binding"/>
    <property type="evidence" value="ECO:0007669"/>
    <property type="project" value="UniProtKB-KW"/>
</dbReference>
<dbReference type="PROSITE" id="PS50043">
    <property type="entry name" value="HTH_LUXR_2"/>
    <property type="match status" value="1"/>
</dbReference>